<gene>
    <name evidence="4" type="ORF">BQ4739_LOCUS8580</name>
</gene>
<dbReference type="InterPro" id="IPR012392">
    <property type="entry name" value="3-ktacl-CoA_syn"/>
</dbReference>
<name>A0A383VTQ5_TETOB</name>
<evidence type="ECO:0000259" key="3">
    <source>
        <dbReference type="Pfam" id="PF08392"/>
    </source>
</evidence>
<accession>A0A383VTQ5</accession>
<dbReference type="Pfam" id="PF08392">
    <property type="entry name" value="FAE1_CUT1_RppA"/>
    <property type="match status" value="1"/>
</dbReference>
<dbReference type="PIRSF" id="PIRSF036417">
    <property type="entry name" value="3-ktacl-CoA_syn"/>
    <property type="match status" value="1"/>
</dbReference>
<protein>
    <recommendedName>
        <fullName evidence="1">3-ketoacyl-CoA synthase</fullName>
        <ecNumber evidence="1">2.3.1.-</ecNumber>
    </recommendedName>
</protein>
<reference evidence="4 5" key="1">
    <citation type="submission" date="2016-10" db="EMBL/GenBank/DDBJ databases">
        <authorList>
            <person name="Cai Z."/>
        </authorList>
    </citation>
    <scope>NUCLEOTIDE SEQUENCE [LARGE SCALE GENOMIC DNA]</scope>
</reference>
<dbReference type="InterPro" id="IPR016039">
    <property type="entry name" value="Thiolase-like"/>
</dbReference>
<evidence type="ECO:0000313" key="5">
    <source>
        <dbReference type="Proteomes" id="UP000256970"/>
    </source>
</evidence>
<evidence type="ECO:0000259" key="2">
    <source>
        <dbReference type="Pfam" id="PF02797"/>
    </source>
</evidence>
<dbReference type="EMBL" id="FNXT01000845">
    <property type="protein sequence ID" value="SZX68209.1"/>
    <property type="molecule type" value="Genomic_DNA"/>
</dbReference>
<sequence length="526" mass="57707">MEACVAAVESVASALSSAQDWWSPLAATFLTLTGLQQLDDLTTRLCQSPDTMVVQLLQTGLRPVTFSVQPLLLLVLAFVVLQAVRRLFPAKQHEKVYVLDFSVHQPDKSWAFSRSKVRELCEKRELFTPEDIDFQQKIAYRTGLGDETAVCPAIQSGDPKQLGIEAARFEFGATCFTTIADLLQKTGVSPQQVDYVITNSSLFNPTPSLSAAIMNHFKMSSRTLGYSLGGMGCSAGVIALDLARELLELHPNKIALVVSHENITNNYYCGNDRSMLIPNCLFRSNGSAVLLSNKAGHARRAKYSIKHVVRTNLAANDVAYNCVMQTEDAEGKLGVRLNKDLIKVGADALKHNMTALGPLVLPWSEQLKFAGNVALRSAVKRSKALAGALPAGWLRPYIPDFTQAFDFFCIHTGGRGIIDGLEAQMQLSRKQVEPSRASLYRFGNTSSTSIWYELAYIESTAGLSRGQRVWQLAFGSGFKFNSAVLVANRRIADQHAAWQGFDSVAMWAELDELDKAISRRGSTATS</sequence>
<organism evidence="4 5">
    <name type="scientific">Tetradesmus obliquus</name>
    <name type="common">Green alga</name>
    <name type="synonym">Acutodesmus obliquus</name>
    <dbReference type="NCBI Taxonomy" id="3088"/>
    <lineage>
        <taxon>Eukaryota</taxon>
        <taxon>Viridiplantae</taxon>
        <taxon>Chlorophyta</taxon>
        <taxon>core chlorophytes</taxon>
        <taxon>Chlorophyceae</taxon>
        <taxon>CS clade</taxon>
        <taxon>Sphaeropleales</taxon>
        <taxon>Scenedesmaceae</taxon>
        <taxon>Tetradesmus</taxon>
    </lineage>
</organism>
<comment type="pathway">
    <text evidence="1">Lipid metabolism; fatty acid biosynthesis.</text>
</comment>
<dbReference type="SUPFAM" id="SSF53901">
    <property type="entry name" value="Thiolase-like"/>
    <property type="match status" value="2"/>
</dbReference>
<dbReference type="InterPro" id="IPR012328">
    <property type="entry name" value="Chalcone/stilbene_synt_C"/>
</dbReference>
<dbReference type="AlphaFoldDB" id="A0A383VTQ5"/>
<feature type="domain" description="FAE" evidence="3">
    <location>
        <begin position="91"/>
        <end position="373"/>
    </location>
</feature>
<keyword evidence="1" id="KW-0012">Acyltransferase</keyword>
<dbReference type="Proteomes" id="UP000256970">
    <property type="component" value="Unassembled WGS sequence"/>
</dbReference>
<dbReference type="PANTHER" id="PTHR31561">
    <property type="entry name" value="3-KETOACYL-COA SYNTHASE"/>
    <property type="match status" value="1"/>
</dbReference>
<dbReference type="EC" id="2.3.1.-" evidence="1"/>
<dbReference type="InterPro" id="IPR013601">
    <property type="entry name" value="FAE1_typ3_polyketide_synth"/>
</dbReference>
<dbReference type="CDD" id="cd00831">
    <property type="entry name" value="CHS_like"/>
    <property type="match status" value="1"/>
</dbReference>
<comment type="similarity">
    <text evidence="1">Belongs to the thiolase-like superfamily. Chalcone/stilbene synthases family.</text>
</comment>
<keyword evidence="5" id="KW-1185">Reference proteome</keyword>
<dbReference type="GO" id="GO:0016747">
    <property type="term" value="F:acyltransferase activity, transferring groups other than amino-acyl groups"/>
    <property type="evidence" value="ECO:0007669"/>
    <property type="project" value="InterPro"/>
</dbReference>
<dbReference type="GO" id="GO:0016020">
    <property type="term" value="C:membrane"/>
    <property type="evidence" value="ECO:0007669"/>
    <property type="project" value="InterPro"/>
</dbReference>
<evidence type="ECO:0000256" key="1">
    <source>
        <dbReference type="PIRNR" id="PIRNR036417"/>
    </source>
</evidence>
<dbReference type="UniPathway" id="UPA00094"/>
<dbReference type="Pfam" id="PF02797">
    <property type="entry name" value="Chal_sti_synt_C"/>
    <property type="match status" value="1"/>
</dbReference>
<evidence type="ECO:0000313" key="4">
    <source>
        <dbReference type="EMBL" id="SZX68209.1"/>
    </source>
</evidence>
<dbReference type="STRING" id="3088.A0A383VTQ5"/>
<dbReference type="GO" id="GO:0006633">
    <property type="term" value="P:fatty acid biosynthetic process"/>
    <property type="evidence" value="ECO:0007669"/>
    <property type="project" value="UniProtKB-UniPathway"/>
</dbReference>
<proteinExistence type="inferred from homology"/>
<dbReference type="Gene3D" id="3.40.47.10">
    <property type="match status" value="1"/>
</dbReference>
<keyword evidence="1" id="KW-0808">Transferase</keyword>
<feature type="domain" description="Chalcone/stilbene synthase C-terminal" evidence="2">
    <location>
        <begin position="407"/>
        <end position="485"/>
    </location>
</feature>